<proteinExistence type="predicted"/>
<sequence>MLNPIRTAAVIRDGRASGAFPGEIHEGVSWWVASCFVVVSKTSRLVLAHDGEATSLEFADGFQRGAMNAQHWACEVSNLGAADERTLLRVAAGLGGVPAALIATAQGDVGGETVTISLFGSDGQSVEEDHLAEIREMIETDNVPIPVNEGAKGRVVDRRDLVAVQDAAA</sequence>
<dbReference type="KEGG" id="sfiy:F0344_08495"/>
<dbReference type="RefSeq" id="WP_185298200.1">
    <property type="nucleotide sequence ID" value="NZ_CP045702.1"/>
</dbReference>
<accession>A0A7G7BH30</accession>
<dbReference type="AlphaFoldDB" id="A0A7G7BH30"/>
<dbReference type="Proteomes" id="UP000515307">
    <property type="component" value="Chromosome"/>
</dbReference>
<dbReference type="EMBL" id="CP045702">
    <property type="protein sequence ID" value="QNE74645.1"/>
    <property type="molecule type" value="Genomic_DNA"/>
</dbReference>
<protein>
    <submittedName>
        <fullName evidence="1">Uncharacterized protein</fullName>
    </submittedName>
</protein>
<name>A0A7G7BH30_9ACTN</name>
<evidence type="ECO:0000313" key="2">
    <source>
        <dbReference type="Proteomes" id="UP000515307"/>
    </source>
</evidence>
<organism evidence="1 2">
    <name type="scientific">Streptomyces finlayi</name>
    <dbReference type="NCBI Taxonomy" id="67296"/>
    <lineage>
        <taxon>Bacteria</taxon>
        <taxon>Bacillati</taxon>
        <taxon>Actinomycetota</taxon>
        <taxon>Actinomycetes</taxon>
        <taxon>Kitasatosporales</taxon>
        <taxon>Streptomycetaceae</taxon>
        <taxon>Streptomyces</taxon>
    </lineage>
</organism>
<gene>
    <name evidence="1" type="ORF">F0344_08495</name>
</gene>
<keyword evidence="2" id="KW-1185">Reference proteome</keyword>
<reference evidence="2" key="1">
    <citation type="submission" date="2019-10" db="EMBL/GenBank/DDBJ databases">
        <title>Antimicrobial potential of Antarctic Bacteria.</title>
        <authorList>
            <person name="Benaud N."/>
            <person name="Edwards R.J."/>
            <person name="Ferrari B.C."/>
        </authorList>
    </citation>
    <scope>NUCLEOTIDE SEQUENCE [LARGE SCALE GENOMIC DNA]</scope>
    <source>
        <strain evidence="2">NBSH44</strain>
    </source>
</reference>
<evidence type="ECO:0000313" key="1">
    <source>
        <dbReference type="EMBL" id="QNE74645.1"/>
    </source>
</evidence>